<gene>
    <name evidence="3" type="ORF">JBF11_07925</name>
</gene>
<name>A0ABY5XZP3_9BACT</name>
<organism evidence="3 4">
    <name type="scientific">Taurinivorans muris</name>
    <dbReference type="NCBI Taxonomy" id="2787751"/>
    <lineage>
        <taxon>Bacteria</taxon>
        <taxon>Pseudomonadati</taxon>
        <taxon>Thermodesulfobacteriota</taxon>
        <taxon>Desulfovibrionia</taxon>
        <taxon>Desulfovibrionales</taxon>
        <taxon>Desulfovibrionaceae</taxon>
        <taxon>Taurinivorans</taxon>
    </lineage>
</organism>
<evidence type="ECO:0000313" key="3">
    <source>
        <dbReference type="EMBL" id="UWX05372.1"/>
    </source>
</evidence>
<evidence type="ECO:0000313" key="4">
    <source>
        <dbReference type="Proteomes" id="UP001058120"/>
    </source>
</evidence>
<keyword evidence="4" id="KW-1185">Reference proteome</keyword>
<keyword evidence="1" id="KW-0732">Signal</keyword>
<evidence type="ECO:0000256" key="1">
    <source>
        <dbReference type="SAM" id="SignalP"/>
    </source>
</evidence>
<dbReference type="EMBL" id="CP065938">
    <property type="protein sequence ID" value="UWX05372.1"/>
    <property type="molecule type" value="Genomic_DNA"/>
</dbReference>
<feature type="chain" id="PRO_5045386344" description="7(1) septoil knot domain-containing protein" evidence="1">
    <location>
        <begin position="27"/>
        <end position="111"/>
    </location>
</feature>
<feature type="signal peptide" evidence="1">
    <location>
        <begin position="1"/>
        <end position="26"/>
    </location>
</feature>
<dbReference type="RefSeq" id="WP_334314948.1">
    <property type="nucleotide sequence ID" value="NZ_CP065938.1"/>
</dbReference>
<dbReference type="Proteomes" id="UP001058120">
    <property type="component" value="Chromosome"/>
</dbReference>
<reference evidence="3" key="1">
    <citation type="submission" date="2020-12" db="EMBL/GenBank/DDBJ databases">
        <title>Taurinivorans muris gen. nov., sp. nov., fundamental and realized metabolic niche of a ubiquitous sulfidogenic bacterium in the murine intestine.</title>
        <authorList>
            <person name="Ye H."/>
            <person name="Hanson B.T."/>
            <person name="Loy A."/>
        </authorList>
    </citation>
    <scope>NUCLEOTIDE SEQUENCE</scope>
    <source>
        <strain evidence="3">LT0009</strain>
    </source>
</reference>
<dbReference type="InterPro" id="IPR046148">
    <property type="entry name" value="Septknot"/>
</dbReference>
<dbReference type="Pfam" id="PF19647">
    <property type="entry name" value="Septknot"/>
    <property type="match status" value="1"/>
</dbReference>
<feature type="domain" description="7(1) septoil knot" evidence="2">
    <location>
        <begin position="37"/>
        <end position="111"/>
    </location>
</feature>
<sequence>MQKIGLISMKAASLLFCLLFPMHVFARNIGEDCTYEGIRLFGRVQVVTGFADIDVQKKDALADLDVRFVNAFPDACGEWQLVDSFPDFTVRFVDSFPDITIKKVHAFAGVR</sequence>
<proteinExistence type="predicted"/>
<accession>A0ABY5XZP3</accession>
<evidence type="ECO:0000259" key="2">
    <source>
        <dbReference type="Pfam" id="PF19647"/>
    </source>
</evidence>
<protein>
    <recommendedName>
        <fullName evidence="2">7(1) septoil knot domain-containing protein</fullName>
    </recommendedName>
</protein>